<sequence>MIRQSQSIGQRQSLQQRLSPQQIQYIKLLQLPTLLLEQKVKQEIETNPVLEVEEENIEESAEQPEQPENETDENPEPASAEEDTAKQEDSSDDGSDDVSPVDENEEIDWETYFHDDEGGYSAQYSKDQEEWQNLPKPYKTSFMENIERQVALLDLDERQRKVADQIIGSIDPDGYLRRDIDSIIDAVAFNDGVVVSNEEAEHVLRKIQKLDPPGIAARNLRECLVTQLEVMESSHPSKKVAMDILTKAWPQFEKKHYDKIQQKLNLTEDQLREAYQIIMMLDPKPGETDEYLNPDQFIVPDFEVCYEEAAEGQDPEAGEFVIRLNSRNMPNIRISRHYKEMWDEMNRRDSRKDNGGNDKNGSDRQTRQFIKDKMESARWFIESIRQRQHTLMAVMKTIVALQEDFFKTGSGIKPMILKDVADRIQMDISTVSRVVNGKYVQTPFGVYELKYFFTEGMETESGESVSNREIKNILLELVQNEDKSSPLSDKALADALEKKGYPVARRTISKYREQLNIPVARMRKSIG</sequence>
<feature type="compositionally biased region" description="Acidic residues" evidence="9">
    <location>
        <begin position="90"/>
        <end position="104"/>
    </location>
</feature>
<evidence type="ECO:0000313" key="12">
    <source>
        <dbReference type="EMBL" id="MBP3191113.1"/>
    </source>
</evidence>
<dbReference type="GO" id="GO:0006352">
    <property type="term" value="P:DNA-templated transcription initiation"/>
    <property type="evidence" value="ECO:0007669"/>
    <property type="project" value="InterPro"/>
</dbReference>
<name>A0A8J7S2Z2_9BACT</name>
<dbReference type="GO" id="GO:0003677">
    <property type="term" value="F:DNA binding"/>
    <property type="evidence" value="ECO:0007669"/>
    <property type="project" value="UniProtKB-KW"/>
</dbReference>
<evidence type="ECO:0000259" key="10">
    <source>
        <dbReference type="Pfam" id="PF04552"/>
    </source>
</evidence>
<dbReference type="GO" id="GO:0001216">
    <property type="term" value="F:DNA-binding transcription activator activity"/>
    <property type="evidence" value="ECO:0007669"/>
    <property type="project" value="InterPro"/>
</dbReference>
<dbReference type="Gene3D" id="1.10.10.60">
    <property type="entry name" value="Homeodomain-like"/>
    <property type="match status" value="1"/>
</dbReference>
<dbReference type="NCBIfam" id="TIGR02395">
    <property type="entry name" value="rpoN_sigma"/>
    <property type="match status" value="1"/>
</dbReference>
<dbReference type="Gene3D" id="1.10.10.1330">
    <property type="entry name" value="RNA polymerase sigma-54 factor, core-binding domain"/>
    <property type="match status" value="1"/>
</dbReference>
<feature type="domain" description="RNA polymerase sigma factor 54 DNA-binding" evidence="10">
    <location>
        <begin position="368"/>
        <end position="524"/>
    </location>
</feature>
<dbReference type="EMBL" id="JAFIDN010000001">
    <property type="protein sequence ID" value="MBP3191113.1"/>
    <property type="molecule type" value="Genomic_DNA"/>
</dbReference>
<dbReference type="Proteomes" id="UP000673975">
    <property type="component" value="Unassembled WGS sequence"/>
</dbReference>
<keyword evidence="8" id="KW-0804">Transcription</keyword>
<evidence type="ECO:0000256" key="2">
    <source>
        <dbReference type="ARBA" id="ARBA00022478"/>
    </source>
</evidence>
<evidence type="ECO:0000256" key="9">
    <source>
        <dbReference type="SAM" id="MobiDB-lite"/>
    </source>
</evidence>
<keyword evidence="13" id="KW-1185">Reference proteome</keyword>
<feature type="compositionally biased region" description="Acidic residues" evidence="9">
    <location>
        <begin position="51"/>
        <end position="82"/>
    </location>
</feature>
<dbReference type="PIRSF" id="PIRSF000774">
    <property type="entry name" value="RpoN"/>
    <property type="match status" value="1"/>
</dbReference>
<comment type="caution">
    <text evidence="12">The sequence shown here is derived from an EMBL/GenBank/DDBJ whole genome shotgun (WGS) entry which is preliminary data.</text>
</comment>
<dbReference type="InterPro" id="IPR000394">
    <property type="entry name" value="RNA_pol_sigma_54"/>
</dbReference>
<feature type="region of interest" description="Disordered" evidence="9">
    <location>
        <begin position="347"/>
        <end position="366"/>
    </location>
</feature>
<dbReference type="Pfam" id="PF04552">
    <property type="entry name" value="Sigma54_DBD"/>
    <property type="match status" value="1"/>
</dbReference>
<dbReference type="GO" id="GO:0016987">
    <property type="term" value="F:sigma factor activity"/>
    <property type="evidence" value="ECO:0007669"/>
    <property type="project" value="UniProtKB-KW"/>
</dbReference>
<evidence type="ECO:0000256" key="5">
    <source>
        <dbReference type="ARBA" id="ARBA00023015"/>
    </source>
</evidence>
<protein>
    <submittedName>
        <fullName evidence="12">RNA polymerase factor sigma-54</fullName>
    </submittedName>
</protein>
<dbReference type="PANTHER" id="PTHR32248:SF4">
    <property type="entry name" value="RNA POLYMERASE SIGMA-54 FACTOR"/>
    <property type="match status" value="1"/>
</dbReference>
<keyword evidence="4" id="KW-0548">Nucleotidyltransferase</keyword>
<feature type="region of interest" description="Disordered" evidence="9">
    <location>
        <begin position="44"/>
        <end position="104"/>
    </location>
</feature>
<dbReference type="InterPro" id="IPR038709">
    <property type="entry name" value="RpoN_core-bd_sf"/>
</dbReference>
<reference evidence="12" key="1">
    <citation type="submission" date="2021-02" db="EMBL/GenBank/DDBJ databases">
        <title>Natronogracilivirga saccharolytica gen. nov. sp. nov. a new anaerobic, haloalkiliphilic carbohydrate-fermenting bacterium from soda lake and proposing of Cyclonatronumiaceae fam. nov. in the phylum Balneolaeota.</title>
        <authorList>
            <person name="Zhilina T.N."/>
            <person name="Sorokin D.Y."/>
            <person name="Zavarzina D.G."/>
            <person name="Toshchakov S.V."/>
            <person name="Kublanov I.V."/>
        </authorList>
    </citation>
    <scope>NUCLEOTIDE SEQUENCE</scope>
    <source>
        <strain evidence="12">Z-1702</strain>
    </source>
</reference>
<dbReference type="PROSITE" id="PS50044">
    <property type="entry name" value="SIGMA54_3"/>
    <property type="match status" value="1"/>
</dbReference>
<keyword evidence="5" id="KW-0805">Transcription regulation</keyword>
<dbReference type="GO" id="GO:0000428">
    <property type="term" value="C:DNA-directed RNA polymerase complex"/>
    <property type="evidence" value="ECO:0007669"/>
    <property type="project" value="UniProtKB-KW"/>
</dbReference>
<organism evidence="12 13">
    <name type="scientific">Natronogracilivirga saccharolytica</name>
    <dbReference type="NCBI Taxonomy" id="2812953"/>
    <lineage>
        <taxon>Bacteria</taxon>
        <taxon>Pseudomonadati</taxon>
        <taxon>Balneolota</taxon>
        <taxon>Balneolia</taxon>
        <taxon>Balneolales</taxon>
        <taxon>Cyclonatronaceae</taxon>
        <taxon>Natronogracilivirga</taxon>
    </lineage>
</organism>
<evidence type="ECO:0000256" key="6">
    <source>
        <dbReference type="ARBA" id="ARBA00023082"/>
    </source>
</evidence>
<dbReference type="GO" id="GO:0016779">
    <property type="term" value="F:nucleotidyltransferase activity"/>
    <property type="evidence" value="ECO:0007669"/>
    <property type="project" value="UniProtKB-KW"/>
</dbReference>
<evidence type="ECO:0000313" key="13">
    <source>
        <dbReference type="Proteomes" id="UP000673975"/>
    </source>
</evidence>
<keyword evidence="3" id="KW-0808">Transferase</keyword>
<dbReference type="RefSeq" id="WP_210509348.1">
    <property type="nucleotide sequence ID" value="NZ_JAFIDN010000001.1"/>
</dbReference>
<evidence type="ECO:0000256" key="4">
    <source>
        <dbReference type="ARBA" id="ARBA00022695"/>
    </source>
</evidence>
<dbReference type="InterPro" id="IPR007634">
    <property type="entry name" value="RNA_pol_sigma_54_DNA-bd"/>
</dbReference>
<keyword evidence="2" id="KW-0240">DNA-directed RNA polymerase</keyword>
<gene>
    <name evidence="12" type="primary">rpoN</name>
    <name evidence="12" type="ORF">NATSA_00405</name>
</gene>
<keyword evidence="6" id="KW-0731">Sigma factor</keyword>
<dbReference type="PANTHER" id="PTHR32248">
    <property type="entry name" value="RNA POLYMERASE SIGMA-54 FACTOR"/>
    <property type="match status" value="1"/>
</dbReference>
<evidence type="ECO:0000256" key="3">
    <source>
        <dbReference type="ARBA" id="ARBA00022679"/>
    </source>
</evidence>
<comment type="similarity">
    <text evidence="1">Belongs to the sigma-54 factor family.</text>
</comment>
<accession>A0A8J7S2Z2</accession>
<evidence type="ECO:0000259" key="11">
    <source>
        <dbReference type="Pfam" id="PF04963"/>
    </source>
</evidence>
<feature type="domain" description="RNA polymerase sigma factor 54 core-binding" evidence="11">
    <location>
        <begin position="139"/>
        <end position="338"/>
    </location>
</feature>
<dbReference type="InterPro" id="IPR007046">
    <property type="entry name" value="RNA_pol_sigma_54_core-bd"/>
</dbReference>
<proteinExistence type="inferred from homology"/>
<dbReference type="PRINTS" id="PR00045">
    <property type="entry name" value="SIGMA54FCT"/>
</dbReference>
<evidence type="ECO:0000256" key="1">
    <source>
        <dbReference type="ARBA" id="ARBA00008798"/>
    </source>
</evidence>
<evidence type="ECO:0000256" key="7">
    <source>
        <dbReference type="ARBA" id="ARBA00023125"/>
    </source>
</evidence>
<evidence type="ECO:0000256" key="8">
    <source>
        <dbReference type="ARBA" id="ARBA00023163"/>
    </source>
</evidence>
<keyword evidence="7" id="KW-0238">DNA-binding</keyword>
<dbReference type="AlphaFoldDB" id="A0A8J7S2Z2"/>
<dbReference type="Pfam" id="PF04963">
    <property type="entry name" value="Sigma54_CBD"/>
    <property type="match status" value="1"/>
</dbReference>
<dbReference type="Pfam" id="PF00309">
    <property type="entry name" value="Sigma54_AID"/>
    <property type="match status" value="1"/>
</dbReference>